<reference evidence="2 3" key="1">
    <citation type="submission" date="2018-04" db="EMBL/GenBank/DDBJ databases">
        <authorList>
            <person name="Go L.Y."/>
            <person name="Mitchell J.A."/>
        </authorList>
    </citation>
    <scope>NUCLEOTIDE SEQUENCE [LARGE SCALE GENOMIC DNA]</scope>
    <source>
        <strain evidence="2">ULC066bin1</strain>
    </source>
</reference>
<evidence type="ECO:0000313" key="2">
    <source>
        <dbReference type="EMBL" id="PZO42426.1"/>
    </source>
</evidence>
<dbReference type="AlphaFoldDB" id="A0A2W4WC16"/>
<proteinExistence type="predicted"/>
<organism evidence="2 3">
    <name type="scientific">Pseudanabaena frigida</name>
    <dbReference type="NCBI Taxonomy" id="945775"/>
    <lineage>
        <taxon>Bacteria</taxon>
        <taxon>Bacillati</taxon>
        <taxon>Cyanobacteriota</taxon>
        <taxon>Cyanophyceae</taxon>
        <taxon>Pseudanabaenales</taxon>
        <taxon>Pseudanabaenaceae</taxon>
        <taxon>Pseudanabaena</taxon>
    </lineage>
</organism>
<feature type="transmembrane region" description="Helical" evidence="1">
    <location>
        <begin position="205"/>
        <end position="228"/>
    </location>
</feature>
<dbReference type="PROSITE" id="PS51257">
    <property type="entry name" value="PROKAR_LIPOPROTEIN"/>
    <property type="match status" value="1"/>
</dbReference>
<feature type="transmembrane region" description="Helical" evidence="1">
    <location>
        <begin position="62"/>
        <end position="86"/>
    </location>
</feature>
<dbReference type="EMBL" id="QBML01000007">
    <property type="protein sequence ID" value="PZO42426.1"/>
    <property type="molecule type" value="Genomic_DNA"/>
</dbReference>
<comment type="caution">
    <text evidence="2">The sequence shown here is derived from an EMBL/GenBank/DDBJ whole genome shotgun (WGS) entry which is preliminary data.</text>
</comment>
<feature type="transmembrane region" description="Helical" evidence="1">
    <location>
        <begin position="12"/>
        <end position="42"/>
    </location>
</feature>
<keyword evidence="1" id="KW-1133">Transmembrane helix</keyword>
<feature type="transmembrane region" description="Helical" evidence="1">
    <location>
        <begin position="147"/>
        <end position="165"/>
    </location>
</feature>
<protein>
    <submittedName>
        <fullName evidence="2">Uncharacterized protein</fullName>
    </submittedName>
</protein>
<keyword evidence="1" id="KW-0812">Transmembrane</keyword>
<accession>A0A2W4WC16</accession>
<gene>
    <name evidence="2" type="ORF">DCF19_07510</name>
</gene>
<evidence type="ECO:0000313" key="3">
    <source>
        <dbReference type="Proteomes" id="UP000249467"/>
    </source>
</evidence>
<keyword evidence="1" id="KW-0472">Membrane</keyword>
<sequence length="250" mass="27723">MQNKRTLSAVGLWWRWVLATLVGAVIGYAFGIAACIAGVNYLSDRLIDLKICHTGFGSLTCAVATGIVCGSLFVGVFVGLMQYVVLRRFLKAPAWWILASTFGWTWVGFAATSLAYTAQFGFVMNADGSFAENNIIGRIPLLVTNSLWLVLSGFLLGVLQWLVIWNGRNIKRPDRRSFLWIIVNAVLAAFVAIAIMAIFRGRGSLYGILLFFIEFTPFYATISAATLVKMHLHQSPKKPERQELFLTSDE</sequence>
<evidence type="ECO:0000256" key="1">
    <source>
        <dbReference type="SAM" id="Phobius"/>
    </source>
</evidence>
<feature type="transmembrane region" description="Helical" evidence="1">
    <location>
        <begin position="177"/>
        <end position="199"/>
    </location>
</feature>
<name>A0A2W4WC16_9CYAN</name>
<reference evidence="2 3" key="2">
    <citation type="submission" date="2018-06" db="EMBL/GenBank/DDBJ databases">
        <title>Metagenomic assembly of (sub)arctic Cyanobacteria and their associated microbiome from non-axenic cultures.</title>
        <authorList>
            <person name="Baurain D."/>
        </authorList>
    </citation>
    <scope>NUCLEOTIDE SEQUENCE [LARGE SCALE GENOMIC DNA]</scope>
    <source>
        <strain evidence="2">ULC066bin1</strain>
    </source>
</reference>
<dbReference type="Proteomes" id="UP000249467">
    <property type="component" value="Unassembled WGS sequence"/>
</dbReference>
<feature type="transmembrane region" description="Helical" evidence="1">
    <location>
        <begin position="93"/>
        <end position="116"/>
    </location>
</feature>